<dbReference type="Proteomes" id="UP000440096">
    <property type="component" value="Unassembled WGS sequence"/>
</dbReference>
<dbReference type="EMBL" id="WMBA01000034">
    <property type="protein sequence ID" value="MTD56457.1"/>
    <property type="molecule type" value="Genomic_DNA"/>
</dbReference>
<dbReference type="Gene3D" id="3.40.50.720">
    <property type="entry name" value="NAD(P)-binding Rossmann-like Domain"/>
    <property type="match status" value="1"/>
</dbReference>
<evidence type="ECO:0000313" key="3">
    <source>
        <dbReference type="Proteomes" id="UP000440096"/>
    </source>
</evidence>
<dbReference type="Pfam" id="PF13561">
    <property type="entry name" value="adh_short_C2"/>
    <property type="match status" value="1"/>
</dbReference>
<dbReference type="OrthoDB" id="9804774at2"/>
<dbReference type="RefSeq" id="WP_154758609.1">
    <property type="nucleotide sequence ID" value="NZ_WMBA01000034.1"/>
</dbReference>
<gene>
    <name evidence="2" type="ORF">GKO32_21120</name>
</gene>
<dbReference type="InterPro" id="IPR050259">
    <property type="entry name" value="SDR"/>
</dbReference>
<dbReference type="PRINTS" id="PR00081">
    <property type="entry name" value="GDHRDH"/>
</dbReference>
<organism evidence="2 3">
    <name type="scientific">Amycolatopsis pithecellobii</name>
    <dbReference type="NCBI Taxonomy" id="664692"/>
    <lineage>
        <taxon>Bacteria</taxon>
        <taxon>Bacillati</taxon>
        <taxon>Actinomycetota</taxon>
        <taxon>Actinomycetes</taxon>
        <taxon>Pseudonocardiales</taxon>
        <taxon>Pseudonocardiaceae</taxon>
        <taxon>Amycolatopsis</taxon>
    </lineage>
</organism>
<keyword evidence="3" id="KW-1185">Reference proteome</keyword>
<dbReference type="InterPro" id="IPR002347">
    <property type="entry name" value="SDR_fam"/>
</dbReference>
<evidence type="ECO:0000256" key="1">
    <source>
        <dbReference type="ARBA" id="ARBA00006484"/>
    </source>
</evidence>
<comment type="caution">
    <text evidence="2">The sequence shown here is derived from an EMBL/GenBank/DDBJ whole genome shotgun (WGS) entry which is preliminary data.</text>
</comment>
<comment type="similarity">
    <text evidence="1">Belongs to the short-chain dehydrogenases/reductases (SDR) family.</text>
</comment>
<name>A0A6N7YTT8_9PSEU</name>
<proteinExistence type="inferred from homology"/>
<accession>A0A6N7YTT8</accession>
<dbReference type="SUPFAM" id="SSF51735">
    <property type="entry name" value="NAD(P)-binding Rossmann-fold domains"/>
    <property type="match status" value="1"/>
</dbReference>
<evidence type="ECO:0000313" key="2">
    <source>
        <dbReference type="EMBL" id="MTD56457.1"/>
    </source>
</evidence>
<dbReference type="PANTHER" id="PTHR42879">
    <property type="entry name" value="3-OXOACYL-(ACYL-CARRIER-PROTEIN) REDUCTASE"/>
    <property type="match status" value="1"/>
</dbReference>
<dbReference type="InterPro" id="IPR036291">
    <property type="entry name" value="NAD(P)-bd_dom_sf"/>
</dbReference>
<dbReference type="AlphaFoldDB" id="A0A6N7YTT8"/>
<dbReference type="PANTHER" id="PTHR42879:SF6">
    <property type="entry name" value="NADPH-DEPENDENT REDUCTASE BACG"/>
    <property type="match status" value="1"/>
</dbReference>
<sequence>MDLELKGKVAVVGGATSGLGLAIARALSAEGAEVVMVGRRAELLRTEAERIGGHPFTGDLSRREDRARLIESTVERFGGLDILVWNTGGPAGGPAAGMAAEQARATFDSLVVPLVDLVERALPHLRASTAGRILAVTTGGVKEPTAGMGLSNAIRPGIAGYLKTLSTELAPEGITVNNLAPGRILTQRFDDIFPDGPPAGLEEEIPLGRFGRPEEIGAAAAFLASACAAYITGVTLVIDGGLAKGIF</sequence>
<protein>
    <submittedName>
        <fullName evidence="2">SDR family oxidoreductase</fullName>
    </submittedName>
</protein>
<reference evidence="2 3" key="1">
    <citation type="submission" date="2019-11" db="EMBL/GenBank/DDBJ databases">
        <title>Draft genome of Amycolatopsis RM579.</title>
        <authorList>
            <person name="Duangmal K."/>
            <person name="Mingma R."/>
        </authorList>
    </citation>
    <scope>NUCLEOTIDE SEQUENCE [LARGE SCALE GENOMIC DNA]</scope>
    <source>
        <strain evidence="2 3">RM579</strain>
    </source>
</reference>